<accession>A0A0F7VPG5</accession>
<gene>
    <name evidence="3" type="primary">sle_26330</name>
</gene>
<feature type="transmembrane region" description="Helical" evidence="2">
    <location>
        <begin position="25"/>
        <end position="45"/>
    </location>
</feature>
<evidence type="ECO:0000313" key="4">
    <source>
        <dbReference type="Proteomes" id="UP000035016"/>
    </source>
</evidence>
<evidence type="ECO:0000256" key="1">
    <source>
        <dbReference type="SAM" id="MobiDB-lite"/>
    </source>
</evidence>
<keyword evidence="2" id="KW-1133">Transmembrane helix</keyword>
<keyword evidence="2" id="KW-0472">Membrane</keyword>
<reference evidence="3 4" key="1">
    <citation type="submission" date="2015-02" db="EMBL/GenBank/DDBJ databases">
        <authorList>
            <person name="Gomez-Escribano P.J."/>
        </authorList>
    </citation>
    <scope>NUCLEOTIDE SEQUENCE [LARGE SCALE GENOMIC DNA]</scope>
    <source>
        <strain evidence="4">C34 (DSM 42122 / NRRL B-24963)</strain>
    </source>
</reference>
<dbReference type="KEGG" id="sle:sle_26330"/>
<name>A0A0F7VPG5_STRLW</name>
<dbReference type="EMBL" id="LN831790">
    <property type="protein sequence ID" value="CQR62094.1"/>
    <property type="molecule type" value="Genomic_DNA"/>
</dbReference>
<organism evidence="3 4">
    <name type="scientific">Streptomyces leeuwenhoekii</name>
    <dbReference type="NCBI Taxonomy" id="1437453"/>
    <lineage>
        <taxon>Bacteria</taxon>
        <taxon>Bacillati</taxon>
        <taxon>Actinomycetota</taxon>
        <taxon>Actinomycetes</taxon>
        <taxon>Kitasatosporales</taxon>
        <taxon>Streptomycetaceae</taxon>
        <taxon>Streptomyces</taxon>
    </lineage>
</organism>
<feature type="compositionally biased region" description="Low complexity" evidence="1">
    <location>
        <begin position="516"/>
        <end position="526"/>
    </location>
</feature>
<protein>
    <submittedName>
        <fullName evidence="3">UPF0603 protein Rv2345/MT2410</fullName>
    </submittedName>
</protein>
<keyword evidence="2" id="KW-0812">Transmembrane</keyword>
<dbReference type="AlphaFoldDB" id="A0A0F7VPG5"/>
<dbReference type="Proteomes" id="UP000035016">
    <property type="component" value="Chromosome Chromosome"/>
</dbReference>
<sequence>MRAHTLPNVTSSLVRGRPRGVTSHISVRVAHAVLGSAAGLVWLVLPGMTTPTEIPVAPTSDVPVASAAAAGGAQDGTSTADLAVPLLAVSAAAVLGGYGWLRRTRRARTRTTPGGAPVPPPAPPVAELDAHVRAALVEADDCVRTSGEELEFAGESLGPAAEPFAAALRAARTELAAAFRMRQRYDDGVPEEATARRHALAGMTGRCQEAGRRLDAVAAGFVRARALERDPGEAVKGAEARFRGLTARTAAAVAALADLARRYPPSATTPVTGFPEQAQDRLVFATARLNLARQAADLGDLPRAARQLRAAEGAVAQADVLVTAVERLGADLTAAAGLVPAALTGAEAELAALRTAADGPPGTGPAAGDTGARLRQADGVLAAVREDVTGGPYDPLDALRRIVRAVAVLGAGRAGVLSAAALLCARGVTRAAAAFVATHRGAVGAEARTRLAEAERLLAARPAEPLAAEALARRARELAAQDVRQYGRPRAIAAGEASWAEGAVLAGILLGGEPDGGPPAAFGGPRTRTRWARPVRRDE</sequence>
<evidence type="ECO:0000256" key="2">
    <source>
        <dbReference type="SAM" id="Phobius"/>
    </source>
</evidence>
<proteinExistence type="predicted"/>
<feature type="region of interest" description="Disordered" evidence="1">
    <location>
        <begin position="516"/>
        <end position="539"/>
    </location>
</feature>
<evidence type="ECO:0000313" key="3">
    <source>
        <dbReference type="EMBL" id="CQR62094.1"/>
    </source>
</evidence>
<feature type="transmembrane region" description="Helical" evidence="2">
    <location>
        <begin position="82"/>
        <end position="101"/>
    </location>
</feature>
<feature type="compositionally biased region" description="Basic residues" evidence="1">
    <location>
        <begin position="527"/>
        <end position="539"/>
    </location>
</feature>